<dbReference type="PANTHER" id="PTHR46223">
    <property type="entry name" value="HISTONE-LYSINE N-METHYLTRANSFERASE SUV39H"/>
    <property type="match status" value="1"/>
</dbReference>
<evidence type="ECO:0000256" key="4">
    <source>
        <dbReference type="ARBA" id="ARBA00022679"/>
    </source>
</evidence>
<evidence type="ECO:0000256" key="5">
    <source>
        <dbReference type="ARBA" id="ARBA00022691"/>
    </source>
</evidence>
<comment type="caution">
    <text evidence="11">The sequence shown here is derived from an EMBL/GenBank/DDBJ whole genome shotgun (WGS) entry which is preliminary data.</text>
</comment>
<name>A0AA88GQX1_NAELO</name>
<dbReference type="SMART" id="SM00317">
    <property type="entry name" value="SET"/>
    <property type="match status" value="1"/>
</dbReference>
<keyword evidence="4" id="KW-0808">Transferase</keyword>
<dbReference type="InterPro" id="IPR003616">
    <property type="entry name" value="Post-SET_dom"/>
</dbReference>
<keyword evidence="7" id="KW-0862">Zinc</keyword>
<gene>
    <name evidence="11" type="ORF">C9374_004850</name>
</gene>
<evidence type="ECO:0000256" key="7">
    <source>
        <dbReference type="ARBA" id="ARBA00022833"/>
    </source>
</evidence>
<dbReference type="EMBL" id="PYSW02000022">
    <property type="protein sequence ID" value="KAG2382883.1"/>
    <property type="molecule type" value="Genomic_DNA"/>
</dbReference>
<keyword evidence="5" id="KW-0949">S-adenosyl-L-methionine</keyword>
<keyword evidence="3" id="KW-0489">Methyltransferase</keyword>
<evidence type="ECO:0000313" key="11">
    <source>
        <dbReference type="EMBL" id="KAG2382883.1"/>
    </source>
</evidence>
<dbReference type="PROSITE" id="PS50280">
    <property type="entry name" value="SET"/>
    <property type="match status" value="1"/>
</dbReference>
<feature type="domain" description="Post-SET" evidence="10">
    <location>
        <begin position="430"/>
        <end position="446"/>
    </location>
</feature>
<dbReference type="GO" id="GO:0005634">
    <property type="term" value="C:nucleus"/>
    <property type="evidence" value="ECO:0007669"/>
    <property type="project" value="InterPro"/>
</dbReference>
<comment type="subcellular location">
    <subcellularLocation>
        <location evidence="1">Chromosome</location>
    </subcellularLocation>
</comment>
<proteinExistence type="predicted"/>
<dbReference type="GO" id="GO:0042054">
    <property type="term" value="F:histone methyltransferase activity"/>
    <property type="evidence" value="ECO:0007669"/>
    <property type="project" value="InterPro"/>
</dbReference>
<dbReference type="InterPro" id="IPR046341">
    <property type="entry name" value="SET_dom_sf"/>
</dbReference>
<dbReference type="GeneID" id="68097305"/>
<evidence type="ECO:0000259" key="9">
    <source>
        <dbReference type="PROSITE" id="PS50867"/>
    </source>
</evidence>
<evidence type="ECO:0000259" key="10">
    <source>
        <dbReference type="PROSITE" id="PS50868"/>
    </source>
</evidence>
<evidence type="ECO:0000256" key="1">
    <source>
        <dbReference type="ARBA" id="ARBA00004286"/>
    </source>
</evidence>
<dbReference type="PROSITE" id="PS50868">
    <property type="entry name" value="POST_SET"/>
    <property type="match status" value="1"/>
</dbReference>
<dbReference type="InterPro" id="IPR001214">
    <property type="entry name" value="SET_dom"/>
</dbReference>
<dbReference type="InterPro" id="IPR007728">
    <property type="entry name" value="Pre-SET_dom"/>
</dbReference>
<evidence type="ECO:0000256" key="2">
    <source>
        <dbReference type="ARBA" id="ARBA00022454"/>
    </source>
</evidence>
<keyword evidence="2" id="KW-0158">Chromosome</keyword>
<evidence type="ECO:0000256" key="6">
    <source>
        <dbReference type="ARBA" id="ARBA00022723"/>
    </source>
</evidence>
<organism evidence="11 12">
    <name type="scientific">Naegleria lovaniensis</name>
    <name type="common">Amoeba</name>
    <dbReference type="NCBI Taxonomy" id="51637"/>
    <lineage>
        <taxon>Eukaryota</taxon>
        <taxon>Discoba</taxon>
        <taxon>Heterolobosea</taxon>
        <taxon>Tetramitia</taxon>
        <taxon>Eutetramitia</taxon>
        <taxon>Vahlkampfiidae</taxon>
        <taxon>Naegleria</taxon>
    </lineage>
</organism>
<dbReference type="GO" id="GO:0008270">
    <property type="term" value="F:zinc ion binding"/>
    <property type="evidence" value="ECO:0007669"/>
    <property type="project" value="InterPro"/>
</dbReference>
<keyword evidence="6" id="KW-0479">Metal-binding</keyword>
<dbReference type="RefSeq" id="XP_044548562.1">
    <property type="nucleotide sequence ID" value="XM_044694535.1"/>
</dbReference>
<sequence>MFIHLVDETVLAQIFKKYCESDQIYVASRVCSRWRRLIFEKVDISLGVEERKIEWMICNDDDDVKSDPTTKCPLLKVRDEYGEHHIENYDSDTKVVGLVANATSNDQIVRTCVNNNTMNFKEESCSEWLIRELYNSFTYIVDSIISDEILNNNESVNSEEWNSSADEDDNNCDFRCECRKVNIEPGDMKISQCCGTTTCSCFARNLYCGMHFRNYNSTLNLEYNYPIYECNDNCECNPNTCRNRILPFNYNGSVPMDLYLFLKNLKIGLGVKCKRRILKGEFICEYIGEILSDEEANTLLRSGRDHKDENDSTKQINDMNSKINKSHTYLLIVEEHFCTNKSSTEKVTNIKQRVNIDASRKGNISRFLNHSCEPNLTWRTIRTLGGDDVSSQIPRVCFFALNDIEANIELTFDYGSVMGTSGGSTKESLSTTKCYCGSSRCRGFLPFTHVSETD</sequence>
<dbReference type="SUPFAM" id="SSF82199">
    <property type="entry name" value="SET domain"/>
    <property type="match status" value="1"/>
</dbReference>
<protein>
    <submittedName>
        <fullName evidence="11">Uncharacterized protein</fullName>
    </submittedName>
</protein>
<feature type="domain" description="SET" evidence="8">
    <location>
        <begin position="254"/>
        <end position="415"/>
    </location>
</feature>
<evidence type="ECO:0000259" key="8">
    <source>
        <dbReference type="PROSITE" id="PS50280"/>
    </source>
</evidence>
<dbReference type="Pfam" id="PF00856">
    <property type="entry name" value="SET"/>
    <property type="match status" value="1"/>
</dbReference>
<dbReference type="PANTHER" id="PTHR46223:SF3">
    <property type="entry name" value="HISTONE-LYSINE N-METHYLTRANSFERASE SET-23"/>
    <property type="match status" value="1"/>
</dbReference>
<keyword evidence="12" id="KW-1185">Reference proteome</keyword>
<dbReference type="GO" id="GO:0005694">
    <property type="term" value="C:chromosome"/>
    <property type="evidence" value="ECO:0007669"/>
    <property type="project" value="UniProtKB-SubCell"/>
</dbReference>
<accession>A0AA88GQX1</accession>
<dbReference type="AlphaFoldDB" id="A0AA88GQX1"/>
<reference evidence="11 12" key="1">
    <citation type="journal article" date="2018" name="BMC Genomics">
        <title>The genome of Naegleria lovaniensis, the basis for a comparative approach to unravel pathogenicity factors of the human pathogenic amoeba N. fowleri.</title>
        <authorList>
            <person name="Liechti N."/>
            <person name="Schurch N."/>
            <person name="Bruggmann R."/>
            <person name="Wittwer M."/>
        </authorList>
    </citation>
    <scope>NUCLEOTIDE SEQUENCE [LARGE SCALE GENOMIC DNA]</scope>
    <source>
        <strain evidence="11 12">ATCC 30569</strain>
    </source>
</reference>
<feature type="domain" description="Pre-SET" evidence="9">
    <location>
        <begin position="174"/>
        <end position="249"/>
    </location>
</feature>
<dbReference type="InterPro" id="IPR050973">
    <property type="entry name" value="H3K9_Histone-Lys_N-MTase"/>
</dbReference>
<dbReference type="GO" id="GO:0032259">
    <property type="term" value="P:methylation"/>
    <property type="evidence" value="ECO:0007669"/>
    <property type="project" value="UniProtKB-KW"/>
</dbReference>
<evidence type="ECO:0000313" key="12">
    <source>
        <dbReference type="Proteomes" id="UP000816034"/>
    </source>
</evidence>
<dbReference type="Gene3D" id="2.170.270.10">
    <property type="entry name" value="SET domain"/>
    <property type="match status" value="1"/>
</dbReference>
<dbReference type="PROSITE" id="PS50867">
    <property type="entry name" value="PRE_SET"/>
    <property type="match status" value="1"/>
</dbReference>
<evidence type="ECO:0000256" key="3">
    <source>
        <dbReference type="ARBA" id="ARBA00022603"/>
    </source>
</evidence>
<dbReference type="Proteomes" id="UP000816034">
    <property type="component" value="Unassembled WGS sequence"/>
</dbReference>